<comment type="similarity">
    <text evidence="1 5 6">Belongs to the universal ribosomal protein uS9 family.</text>
</comment>
<dbReference type="InterPro" id="IPR020568">
    <property type="entry name" value="Ribosomal_Su5_D2-typ_SF"/>
</dbReference>
<evidence type="ECO:0000256" key="6">
    <source>
        <dbReference type="RuleBase" id="RU003815"/>
    </source>
</evidence>
<feature type="compositionally biased region" description="Basic residues" evidence="7">
    <location>
        <begin position="113"/>
        <end position="132"/>
    </location>
</feature>
<dbReference type="PROSITE" id="PS00360">
    <property type="entry name" value="RIBOSOMAL_S9"/>
    <property type="match status" value="1"/>
</dbReference>
<evidence type="ECO:0000256" key="3">
    <source>
        <dbReference type="ARBA" id="ARBA00023274"/>
    </source>
</evidence>
<evidence type="ECO:0000256" key="1">
    <source>
        <dbReference type="ARBA" id="ARBA00005251"/>
    </source>
</evidence>
<dbReference type="GO" id="GO:0022627">
    <property type="term" value="C:cytosolic small ribosomal subunit"/>
    <property type="evidence" value="ECO:0007669"/>
    <property type="project" value="TreeGrafter"/>
</dbReference>
<feature type="region of interest" description="Disordered" evidence="7">
    <location>
        <begin position="110"/>
        <end position="132"/>
    </location>
</feature>
<dbReference type="PANTHER" id="PTHR21569:SF1">
    <property type="entry name" value="SMALL RIBOSOMAL SUBUNIT PROTEIN US9M"/>
    <property type="match status" value="1"/>
</dbReference>
<dbReference type="Pfam" id="PF00380">
    <property type="entry name" value="Ribosomal_S9"/>
    <property type="match status" value="1"/>
</dbReference>
<dbReference type="NCBIfam" id="NF001099">
    <property type="entry name" value="PRK00132.1"/>
    <property type="match status" value="1"/>
</dbReference>
<evidence type="ECO:0000256" key="2">
    <source>
        <dbReference type="ARBA" id="ARBA00022980"/>
    </source>
</evidence>
<evidence type="ECO:0000256" key="4">
    <source>
        <dbReference type="ARBA" id="ARBA00035259"/>
    </source>
</evidence>
<dbReference type="Gene3D" id="3.30.230.10">
    <property type="match status" value="1"/>
</dbReference>
<dbReference type="FunFam" id="3.30.230.10:FF:000001">
    <property type="entry name" value="30S ribosomal protein S9"/>
    <property type="match status" value="1"/>
</dbReference>
<dbReference type="InterPro" id="IPR014721">
    <property type="entry name" value="Ribsml_uS5_D2-typ_fold_subgr"/>
</dbReference>
<keyword evidence="2 5" id="KW-0689">Ribosomal protein</keyword>
<dbReference type="EMBL" id="VUNS01000005">
    <property type="protein sequence ID" value="MST96823.1"/>
    <property type="molecule type" value="Genomic_DNA"/>
</dbReference>
<comment type="caution">
    <text evidence="8">The sequence shown here is derived from an EMBL/GenBank/DDBJ whole genome shotgun (WGS) entry which is preliminary data.</text>
</comment>
<protein>
    <recommendedName>
        <fullName evidence="4 5">Small ribosomal subunit protein uS9</fullName>
    </recommendedName>
</protein>
<accession>A0A844G101</accession>
<evidence type="ECO:0000256" key="5">
    <source>
        <dbReference type="HAMAP-Rule" id="MF_00532"/>
    </source>
</evidence>
<keyword evidence="3 5" id="KW-0687">Ribonucleoprotein</keyword>
<dbReference type="InterPro" id="IPR023035">
    <property type="entry name" value="Ribosomal_uS9_bac/plastid"/>
</dbReference>
<dbReference type="GO" id="GO:0003723">
    <property type="term" value="F:RNA binding"/>
    <property type="evidence" value="ECO:0007669"/>
    <property type="project" value="TreeGrafter"/>
</dbReference>
<dbReference type="GO" id="GO:0003735">
    <property type="term" value="F:structural constituent of ribosome"/>
    <property type="evidence" value="ECO:0007669"/>
    <property type="project" value="InterPro"/>
</dbReference>
<name>A0A844G101_9BACT</name>
<proteinExistence type="inferred from homology"/>
<gene>
    <name evidence="5 8" type="primary">rpsI</name>
    <name evidence="8" type="ORF">FYJ85_07155</name>
</gene>
<dbReference type="HAMAP" id="MF_00532_B">
    <property type="entry name" value="Ribosomal_uS9_B"/>
    <property type="match status" value="1"/>
</dbReference>
<dbReference type="InterPro" id="IPR020574">
    <property type="entry name" value="Ribosomal_uS9_CS"/>
</dbReference>
<dbReference type="PANTHER" id="PTHR21569">
    <property type="entry name" value="RIBOSOMAL PROTEIN S9"/>
    <property type="match status" value="1"/>
</dbReference>
<keyword evidence="9" id="KW-1185">Reference proteome</keyword>
<evidence type="ECO:0000313" key="9">
    <source>
        <dbReference type="Proteomes" id="UP000435649"/>
    </source>
</evidence>
<reference evidence="8 9" key="1">
    <citation type="submission" date="2019-08" db="EMBL/GenBank/DDBJ databases">
        <title>In-depth cultivation of the pig gut microbiome towards novel bacterial diversity and tailored functional studies.</title>
        <authorList>
            <person name="Wylensek D."/>
            <person name="Hitch T.C.A."/>
            <person name="Clavel T."/>
        </authorList>
    </citation>
    <scope>NUCLEOTIDE SEQUENCE [LARGE SCALE GENOMIC DNA]</scope>
    <source>
        <strain evidence="8 9">BBE-744-WT-12</strain>
    </source>
</reference>
<dbReference type="RefSeq" id="WP_106052207.1">
    <property type="nucleotide sequence ID" value="NZ_CALXOB010000026.1"/>
</dbReference>
<organism evidence="8 9">
    <name type="scientific">Victivallis lenta</name>
    <dbReference type="NCBI Taxonomy" id="2606640"/>
    <lineage>
        <taxon>Bacteria</taxon>
        <taxon>Pseudomonadati</taxon>
        <taxon>Lentisphaerota</taxon>
        <taxon>Lentisphaeria</taxon>
        <taxon>Victivallales</taxon>
        <taxon>Victivallaceae</taxon>
        <taxon>Victivallis</taxon>
    </lineage>
</organism>
<dbReference type="GO" id="GO:0006412">
    <property type="term" value="P:translation"/>
    <property type="evidence" value="ECO:0007669"/>
    <property type="project" value="UniProtKB-UniRule"/>
</dbReference>
<dbReference type="AlphaFoldDB" id="A0A844G101"/>
<evidence type="ECO:0000313" key="8">
    <source>
        <dbReference type="EMBL" id="MST96823.1"/>
    </source>
</evidence>
<dbReference type="InterPro" id="IPR000754">
    <property type="entry name" value="Ribosomal_uS9"/>
</dbReference>
<dbReference type="SUPFAM" id="SSF54211">
    <property type="entry name" value="Ribosomal protein S5 domain 2-like"/>
    <property type="match status" value="1"/>
</dbReference>
<evidence type="ECO:0000256" key="7">
    <source>
        <dbReference type="SAM" id="MobiDB-lite"/>
    </source>
</evidence>
<dbReference type="Proteomes" id="UP000435649">
    <property type="component" value="Unassembled WGS sequence"/>
</dbReference>
<sequence length="132" mass="14353">MAIKSEEILATGRRKCAVARVRLQPGTGKIEINGKAMAEYFPSEALCGYVNQVLKVTETEGKVDIRANLDGGGMTGQAGALRHGVARALVKMNEDVKAVLKAAGMLTRDARVKERKKPGQPGARRRFQFSKR</sequence>